<evidence type="ECO:0000313" key="3">
    <source>
        <dbReference type="Proteomes" id="UP000236291"/>
    </source>
</evidence>
<dbReference type="AlphaFoldDB" id="A0A2K3LR14"/>
<evidence type="ECO:0000313" key="2">
    <source>
        <dbReference type="EMBL" id="PNX80971.1"/>
    </source>
</evidence>
<keyword evidence="1" id="KW-0812">Transmembrane</keyword>
<proteinExistence type="predicted"/>
<reference evidence="2 3" key="1">
    <citation type="journal article" date="2014" name="Am. J. Bot.">
        <title>Genome assembly and annotation for red clover (Trifolium pratense; Fabaceae).</title>
        <authorList>
            <person name="Istvanek J."/>
            <person name="Jaros M."/>
            <person name="Krenek A."/>
            <person name="Repkova J."/>
        </authorList>
    </citation>
    <scope>NUCLEOTIDE SEQUENCE [LARGE SCALE GENOMIC DNA]</scope>
    <source>
        <strain evidence="3">cv. Tatra</strain>
        <tissue evidence="2">Young leaves</tissue>
    </source>
</reference>
<name>A0A2K3LR14_TRIPR</name>
<dbReference type="EMBL" id="ASHM01038984">
    <property type="protein sequence ID" value="PNX80971.1"/>
    <property type="molecule type" value="Genomic_DNA"/>
</dbReference>
<protein>
    <submittedName>
        <fullName evidence="2">Uncharacterized protein</fullName>
    </submittedName>
</protein>
<keyword evidence="1" id="KW-1133">Transmembrane helix</keyword>
<dbReference type="Proteomes" id="UP000236291">
    <property type="component" value="Unassembled WGS sequence"/>
</dbReference>
<evidence type="ECO:0000256" key="1">
    <source>
        <dbReference type="SAM" id="Phobius"/>
    </source>
</evidence>
<comment type="caution">
    <text evidence="2">The sequence shown here is derived from an EMBL/GenBank/DDBJ whole genome shotgun (WGS) entry which is preliminary data.</text>
</comment>
<accession>A0A2K3LR14</accession>
<keyword evidence="1" id="KW-0472">Membrane</keyword>
<sequence>MERGLPDVVRTVAVELFVAVAVIVMTDAGSVAAGVGAVVVAGVT</sequence>
<organism evidence="2 3">
    <name type="scientific">Trifolium pratense</name>
    <name type="common">Red clover</name>
    <dbReference type="NCBI Taxonomy" id="57577"/>
    <lineage>
        <taxon>Eukaryota</taxon>
        <taxon>Viridiplantae</taxon>
        <taxon>Streptophyta</taxon>
        <taxon>Embryophyta</taxon>
        <taxon>Tracheophyta</taxon>
        <taxon>Spermatophyta</taxon>
        <taxon>Magnoliopsida</taxon>
        <taxon>eudicotyledons</taxon>
        <taxon>Gunneridae</taxon>
        <taxon>Pentapetalae</taxon>
        <taxon>rosids</taxon>
        <taxon>fabids</taxon>
        <taxon>Fabales</taxon>
        <taxon>Fabaceae</taxon>
        <taxon>Papilionoideae</taxon>
        <taxon>50 kb inversion clade</taxon>
        <taxon>NPAAA clade</taxon>
        <taxon>Hologalegina</taxon>
        <taxon>IRL clade</taxon>
        <taxon>Trifolieae</taxon>
        <taxon>Trifolium</taxon>
    </lineage>
</organism>
<reference evidence="2 3" key="2">
    <citation type="journal article" date="2017" name="Front. Plant Sci.">
        <title>Gene Classification and Mining of Molecular Markers Useful in Red Clover (Trifolium pratense) Breeding.</title>
        <authorList>
            <person name="Istvanek J."/>
            <person name="Dluhosova J."/>
            <person name="Dluhos P."/>
            <person name="Patkova L."/>
            <person name="Nedelnik J."/>
            <person name="Repkova J."/>
        </authorList>
    </citation>
    <scope>NUCLEOTIDE SEQUENCE [LARGE SCALE GENOMIC DNA]</scope>
    <source>
        <strain evidence="3">cv. Tatra</strain>
        <tissue evidence="2">Young leaves</tissue>
    </source>
</reference>
<feature type="transmembrane region" description="Helical" evidence="1">
    <location>
        <begin position="12"/>
        <end position="43"/>
    </location>
</feature>
<gene>
    <name evidence="2" type="ORF">L195_g036985</name>
</gene>